<keyword evidence="1" id="KW-0472">Membrane</keyword>
<dbReference type="RefSeq" id="WP_119545700.1">
    <property type="nucleotide sequence ID" value="NZ_QXIR01000004.1"/>
</dbReference>
<keyword evidence="1" id="KW-0812">Transmembrane</keyword>
<keyword evidence="1" id="KW-1133">Transmembrane helix</keyword>
<dbReference type="AlphaFoldDB" id="A0A3A1RA11"/>
<reference evidence="2 3" key="1">
    <citation type="submission" date="2018-09" db="EMBL/GenBank/DDBJ databases">
        <title>Bacillus saliacetes sp. nov., isolated from Thai shrimp paste (Ka-pi).</title>
        <authorList>
            <person name="Daroonpunt R."/>
            <person name="Tanasupawat S."/>
            <person name="Yiamsombut S."/>
        </authorList>
    </citation>
    <scope>NUCLEOTIDE SEQUENCE [LARGE SCALE GENOMIC DNA]</scope>
    <source>
        <strain evidence="2 3">SKP7-4</strain>
    </source>
</reference>
<keyword evidence="3" id="KW-1185">Reference proteome</keyword>
<organism evidence="2 3">
    <name type="scientific">Bacillus salacetis</name>
    <dbReference type="NCBI Taxonomy" id="2315464"/>
    <lineage>
        <taxon>Bacteria</taxon>
        <taxon>Bacillati</taxon>
        <taxon>Bacillota</taxon>
        <taxon>Bacilli</taxon>
        <taxon>Bacillales</taxon>
        <taxon>Bacillaceae</taxon>
        <taxon>Bacillus</taxon>
    </lineage>
</organism>
<dbReference type="EMBL" id="QXIR01000004">
    <property type="protein sequence ID" value="RIW37282.1"/>
    <property type="molecule type" value="Genomic_DNA"/>
</dbReference>
<protein>
    <submittedName>
        <fullName evidence="2">Uncharacterized protein</fullName>
    </submittedName>
</protein>
<dbReference type="OrthoDB" id="2872167at2"/>
<dbReference type="Proteomes" id="UP000265801">
    <property type="component" value="Unassembled WGS sequence"/>
</dbReference>
<feature type="transmembrane region" description="Helical" evidence="1">
    <location>
        <begin position="6"/>
        <end position="24"/>
    </location>
</feature>
<sequence>MKNKGMIFLMVFLMGVLAFAGIQYSDNQKMKRYLNKQLNERLGMLDLQAEAIHFVTGNALKEKEISKEELSEIQEALEMFRMKSLQVENVARGLNLDKEKGLHGVTHNTSRFMENRIGMLIESIGDQKALELKDEEVHILRSIHETSGEWKKETDSFTDSDKNIKRTDWVKTLIDMQDDSAHYQKIMEE</sequence>
<proteinExistence type="predicted"/>
<accession>A0A3A1RA11</accession>
<name>A0A3A1RA11_9BACI</name>
<evidence type="ECO:0000256" key="1">
    <source>
        <dbReference type="SAM" id="Phobius"/>
    </source>
</evidence>
<evidence type="ECO:0000313" key="2">
    <source>
        <dbReference type="EMBL" id="RIW37282.1"/>
    </source>
</evidence>
<evidence type="ECO:0000313" key="3">
    <source>
        <dbReference type="Proteomes" id="UP000265801"/>
    </source>
</evidence>
<gene>
    <name evidence="2" type="ORF">D3H55_04380</name>
</gene>
<comment type="caution">
    <text evidence="2">The sequence shown here is derived from an EMBL/GenBank/DDBJ whole genome shotgun (WGS) entry which is preliminary data.</text>
</comment>